<evidence type="ECO:0000256" key="5">
    <source>
        <dbReference type="ARBA" id="ARBA00023004"/>
    </source>
</evidence>
<dbReference type="InterPro" id="IPR002397">
    <property type="entry name" value="Cyt_P450_B"/>
</dbReference>
<dbReference type="PRINTS" id="PR00359">
    <property type="entry name" value="BP450"/>
</dbReference>
<dbReference type="FunFam" id="1.10.630.10:FF:000018">
    <property type="entry name" value="Cytochrome P450 monooxygenase"/>
    <property type="match status" value="1"/>
</dbReference>
<evidence type="ECO:0000256" key="3">
    <source>
        <dbReference type="ARBA" id="ARBA00022723"/>
    </source>
</evidence>
<dbReference type="PANTHER" id="PTHR46696:SF1">
    <property type="entry name" value="CYTOCHROME P450 YJIB-RELATED"/>
    <property type="match status" value="1"/>
</dbReference>
<dbReference type="GO" id="GO:0016705">
    <property type="term" value="F:oxidoreductase activity, acting on paired donors, with incorporation or reduction of molecular oxygen"/>
    <property type="evidence" value="ECO:0007669"/>
    <property type="project" value="InterPro"/>
</dbReference>
<evidence type="ECO:0000256" key="2">
    <source>
        <dbReference type="ARBA" id="ARBA00022617"/>
    </source>
</evidence>
<dbReference type="GO" id="GO:0005506">
    <property type="term" value="F:iron ion binding"/>
    <property type="evidence" value="ECO:0007669"/>
    <property type="project" value="InterPro"/>
</dbReference>
<gene>
    <name evidence="8" type="ORF">EKH77_30425</name>
</gene>
<dbReference type="AlphaFoldDB" id="A0A3Q9G0M2"/>
<dbReference type="InterPro" id="IPR001128">
    <property type="entry name" value="Cyt_P450"/>
</dbReference>
<dbReference type="RefSeq" id="WP_126917433.1">
    <property type="nucleotide sequence ID" value="NZ_CP034587.1"/>
</dbReference>
<keyword evidence="5 7" id="KW-0408">Iron</keyword>
<dbReference type="PANTHER" id="PTHR46696">
    <property type="entry name" value="P450, PUTATIVE (EUROFUNG)-RELATED"/>
    <property type="match status" value="1"/>
</dbReference>
<evidence type="ECO:0000256" key="4">
    <source>
        <dbReference type="ARBA" id="ARBA00023002"/>
    </source>
</evidence>
<dbReference type="EMBL" id="CP034587">
    <property type="protein sequence ID" value="AZQ74931.1"/>
    <property type="molecule type" value="Genomic_DNA"/>
</dbReference>
<dbReference type="InterPro" id="IPR017972">
    <property type="entry name" value="Cyt_P450_CS"/>
</dbReference>
<evidence type="ECO:0000256" key="7">
    <source>
        <dbReference type="RuleBase" id="RU000461"/>
    </source>
</evidence>
<dbReference type="CDD" id="cd11030">
    <property type="entry name" value="CYP105-like"/>
    <property type="match status" value="1"/>
</dbReference>
<keyword evidence="2 7" id="KW-0349">Heme</keyword>
<keyword evidence="3 7" id="KW-0479">Metal-binding</keyword>
<reference evidence="8 9" key="1">
    <citation type="submission" date="2018-12" db="EMBL/GenBank/DDBJ databases">
        <title>The whole draft genome of Streptomyce luteoverticillatus CGMCC 15060.</title>
        <authorList>
            <person name="Feng Z."/>
            <person name="Chen G."/>
            <person name="Zhang J."/>
            <person name="Zhu H."/>
            <person name="Yu X."/>
            <person name="Zhang W."/>
            <person name="Zhang X."/>
        </authorList>
    </citation>
    <scope>NUCLEOTIDE SEQUENCE [LARGE SCALE GENOMIC DNA]</scope>
    <source>
        <strain evidence="8 9">CGMCC 15060</strain>
    </source>
</reference>
<evidence type="ECO:0000256" key="6">
    <source>
        <dbReference type="ARBA" id="ARBA00023033"/>
    </source>
</evidence>
<dbReference type="Proteomes" id="UP000267900">
    <property type="component" value="Chromosome"/>
</dbReference>
<dbReference type="PROSITE" id="PS00086">
    <property type="entry name" value="CYTOCHROME_P450"/>
    <property type="match status" value="1"/>
</dbReference>
<evidence type="ECO:0000313" key="9">
    <source>
        <dbReference type="Proteomes" id="UP000267900"/>
    </source>
</evidence>
<comment type="similarity">
    <text evidence="1 7">Belongs to the cytochrome P450 family.</text>
</comment>
<dbReference type="GO" id="GO:0004497">
    <property type="term" value="F:monooxygenase activity"/>
    <property type="evidence" value="ECO:0007669"/>
    <property type="project" value="UniProtKB-KW"/>
</dbReference>
<sequence length="399" mass="43326">MPDHRPASFVASERDGTCPFDPSPDLRRMREEDGLPRLRVLHPVRGEIEAVVITGYGDVRAAFADERLVTGNGIDPTLPRTLFNHPGFLPAYSGPEHARLRRMLTGSFTVRQVERLRPAIETIVADHLDAMAEQGPVVDLVEAFALPIPSLAICELLDVPYGTRSMFQRCSQVIMDGTVDADRLVAASAELNAAMADIVARNRATPGDGVLGTVVRQHGAELTDEELIGFGTTLLVGGHETTATMLALSVLALLRGPDQLAALRDDPAVTGTAVEELLRHLAIPAPLLRTAVTDVEINGHRIAEGEHVLLSPLTANRDPGLVPERPDDLDLRRRPVAQLSFGFGAHQCLGQQLARLEMKIALPALLRRFPTLRLAVPEAALRFREGSTVYGVEVLPVTW</sequence>
<accession>A0A3Q9G0M2</accession>
<dbReference type="GO" id="GO:0020037">
    <property type="term" value="F:heme binding"/>
    <property type="evidence" value="ECO:0007669"/>
    <property type="project" value="InterPro"/>
</dbReference>
<organism evidence="8 9">
    <name type="scientific">Streptomyces luteoverticillatus</name>
    <name type="common">Streptoverticillium luteoverticillatus</name>
    <dbReference type="NCBI Taxonomy" id="66425"/>
    <lineage>
        <taxon>Bacteria</taxon>
        <taxon>Bacillati</taxon>
        <taxon>Actinomycetota</taxon>
        <taxon>Actinomycetes</taxon>
        <taxon>Kitasatosporales</taxon>
        <taxon>Streptomycetaceae</taxon>
        <taxon>Streptomyces</taxon>
    </lineage>
</organism>
<evidence type="ECO:0000256" key="1">
    <source>
        <dbReference type="ARBA" id="ARBA00010617"/>
    </source>
</evidence>
<dbReference type="PRINTS" id="PR00385">
    <property type="entry name" value="P450"/>
</dbReference>
<dbReference type="Gene3D" id="1.10.630.10">
    <property type="entry name" value="Cytochrome P450"/>
    <property type="match status" value="1"/>
</dbReference>
<protein>
    <submittedName>
        <fullName evidence="8">Cytochrome P450</fullName>
    </submittedName>
</protein>
<name>A0A3Q9G0M2_STRLT</name>
<keyword evidence="4 7" id="KW-0560">Oxidoreductase</keyword>
<keyword evidence="6 7" id="KW-0503">Monooxygenase</keyword>
<dbReference type="OrthoDB" id="3664945at2"/>
<keyword evidence="9" id="KW-1185">Reference proteome</keyword>
<dbReference type="SUPFAM" id="SSF48264">
    <property type="entry name" value="Cytochrome P450"/>
    <property type="match status" value="1"/>
</dbReference>
<evidence type="ECO:0000313" key="8">
    <source>
        <dbReference type="EMBL" id="AZQ74931.1"/>
    </source>
</evidence>
<dbReference type="Pfam" id="PF00067">
    <property type="entry name" value="p450"/>
    <property type="match status" value="1"/>
</dbReference>
<dbReference type="InterPro" id="IPR036396">
    <property type="entry name" value="Cyt_P450_sf"/>
</dbReference>
<proteinExistence type="inferred from homology"/>